<dbReference type="InterPro" id="IPR004360">
    <property type="entry name" value="Glyas_Fos-R_dOase_dom"/>
</dbReference>
<proteinExistence type="inferred from homology"/>
<keyword evidence="11" id="KW-1185">Reference proteome</keyword>
<evidence type="ECO:0000256" key="4">
    <source>
        <dbReference type="ARBA" id="ARBA00022797"/>
    </source>
</evidence>
<dbReference type="AlphaFoldDB" id="A0A934MNE9"/>
<dbReference type="Gene3D" id="3.10.180.10">
    <property type="entry name" value="2,3-Dihydroxybiphenyl 1,2-Dioxygenase, domain 1"/>
    <property type="match status" value="1"/>
</dbReference>
<evidence type="ECO:0000256" key="7">
    <source>
        <dbReference type="ARBA" id="ARBA00023004"/>
    </source>
</evidence>
<evidence type="ECO:0000256" key="5">
    <source>
        <dbReference type="ARBA" id="ARBA00022964"/>
    </source>
</evidence>
<dbReference type="GO" id="GO:0004462">
    <property type="term" value="F:lactoylglutathione lyase activity"/>
    <property type="evidence" value="ECO:0007669"/>
    <property type="project" value="InterPro"/>
</dbReference>
<dbReference type="InterPro" id="IPR037523">
    <property type="entry name" value="VOC_core"/>
</dbReference>
<evidence type="ECO:0000259" key="9">
    <source>
        <dbReference type="PROSITE" id="PS51819"/>
    </source>
</evidence>
<evidence type="ECO:0000256" key="2">
    <source>
        <dbReference type="ARBA" id="ARBA00008784"/>
    </source>
</evidence>
<evidence type="ECO:0000256" key="8">
    <source>
        <dbReference type="RuleBase" id="RU000683"/>
    </source>
</evidence>
<dbReference type="InterPro" id="IPR050383">
    <property type="entry name" value="GlyoxalaseI/FosfomycinResist"/>
</dbReference>
<dbReference type="PROSITE" id="PS00934">
    <property type="entry name" value="GLYOXALASE_I_1"/>
    <property type="match status" value="1"/>
</dbReference>
<keyword evidence="5 8" id="KW-0223">Dioxygenase</keyword>
<organism evidence="10 11">
    <name type="scientific">Acuticoccus mangrovi</name>
    <dbReference type="NCBI Taxonomy" id="2796142"/>
    <lineage>
        <taxon>Bacteria</taxon>
        <taxon>Pseudomonadati</taxon>
        <taxon>Pseudomonadota</taxon>
        <taxon>Alphaproteobacteria</taxon>
        <taxon>Hyphomicrobiales</taxon>
        <taxon>Amorphaceae</taxon>
        <taxon>Acuticoccus</taxon>
    </lineage>
</organism>
<evidence type="ECO:0000313" key="10">
    <source>
        <dbReference type="EMBL" id="MBJ3778124.1"/>
    </source>
</evidence>
<dbReference type="InterPro" id="IPR029068">
    <property type="entry name" value="Glyas_Bleomycin-R_OHBP_Dase"/>
</dbReference>
<dbReference type="GO" id="GO:0051213">
    <property type="term" value="F:dioxygenase activity"/>
    <property type="evidence" value="ECO:0007669"/>
    <property type="project" value="UniProtKB-KW"/>
</dbReference>
<keyword evidence="6 8" id="KW-0560">Oxidoreductase</keyword>
<dbReference type="Pfam" id="PF00903">
    <property type="entry name" value="Glyoxalase"/>
    <property type="match status" value="1"/>
</dbReference>
<dbReference type="InterPro" id="IPR018146">
    <property type="entry name" value="Glyoxalase_1_CS"/>
</dbReference>
<dbReference type="PANTHER" id="PTHR21366:SF14">
    <property type="entry name" value="GLYOXALASE DOMAIN-CONTAINING PROTEIN 5"/>
    <property type="match status" value="1"/>
</dbReference>
<evidence type="ECO:0000313" key="11">
    <source>
        <dbReference type="Proteomes" id="UP000609531"/>
    </source>
</evidence>
<dbReference type="Proteomes" id="UP000609531">
    <property type="component" value="Unassembled WGS sequence"/>
</dbReference>
<protein>
    <submittedName>
        <fullName evidence="10">VOC family protein</fullName>
    </submittedName>
</protein>
<reference evidence="10" key="1">
    <citation type="submission" date="2020-12" db="EMBL/GenBank/DDBJ databases">
        <title>Bacterial taxonomy.</title>
        <authorList>
            <person name="Pan X."/>
        </authorList>
    </citation>
    <scope>NUCLEOTIDE SEQUENCE</scope>
    <source>
        <strain evidence="10">B2012</strain>
    </source>
</reference>
<sequence>MATIPARVKGIDHVVLRVTDIDRTIAFYQDILGLPLERIFDRIGLYQFRAGSSLIDVQPLKEGDTLAPPAERGVEHVCLNIEGDLDEVLAALAAQGITPSFGPLEVYGAHGFGTSFYLRDPDGYEIELKVGYARNPVRMP</sequence>
<dbReference type="SUPFAM" id="SSF54593">
    <property type="entry name" value="Glyoxalase/Bleomycin resistance protein/Dihydroxybiphenyl dioxygenase"/>
    <property type="match status" value="1"/>
</dbReference>
<accession>A0A934MNE9</accession>
<dbReference type="RefSeq" id="WP_198884032.1">
    <property type="nucleotide sequence ID" value="NZ_JAEKJA010000024.1"/>
</dbReference>
<evidence type="ECO:0000256" key="1">
    <source>
        <dbReference type="ARBA" id="ARBA00001954"/>
    </source>
</evidence>
<comment type="caution">
    <text evidence="10">The sequence shown here is derived from an EMBL/GenBank/DDBJ whole genome shotgun (WGS) entry which is preliminary data.</text>
</comment>
<feature type="domain" description="VOC" evidence="9">
    <location>
        <begin position="10"/>
        <end position="131"/>
    </location>
</feature>
<dbReference type="PANTHER" id="PTHR21366">
    <property type="entry name" value="GLYOXALASE FAMILY PROTEIN"/>
    <property type="match status" value="1"/>
</dbReference>
<dbReference type="GO" id="GO:0008198">
    <property type="term" value="F:ferrous iron binding"/>
    <property type="evidence" value="ECO:0007669"/>
    <property type="project" value="InterPro"/>
</dbReference>
<comment type="similarity">
    <text evidence="2 8">Belongs to the extradiol ring-cleavage dioxygenase family.</text>
</comment>
<dbReference type="PROSITE" id="PS51819">
    <property type="entry name" value="VOC"/>
    <property type="match status" value="1"/>
</dbReference>
<evidence type="ECO:0000256" key="6">
    <source>
        <dbReference type="ARBA" id="ARBA00023002"/>
    </source>
</evidence>
<keyword evidence="4 8" id="KW-0058">Aromatic hydrocarbons catabolism</keyword>
<comment type="cofactor">
    <cofactor evidence="1 8">
        <name>Fe(2+)</name>
        <dbReference type="ChEBI" id="CHEBI:29033"/>
    </cofactor>
</comment>
<dbReference type="EMBL" id="JAEKJA010000024">
    <property type="protein sequence ID" value="MBJ3778124.1"/>
    <property type="molecule type" value="Genomic_DNA"/>
</dbReference>
<gene>
    <name evidence="10" type="ORF">JCR33_20655</name>
</gene>
<keyword evidence="3" id="KW-0479">Metal-binding</keyword>
<dbReference type="InterPro" id="IPR000486">
    <property type="entry name" value="Xdiol_ring_cleave_dOase_1/2"/>
</dbReference>
<dbReference type="PROSITE" id="PS00082">
    <property type="entry name" value="EXTRADIOL_DIOXYGENAS"/>
    <property type="match status" value="1"/>
</dbReference>
<keyword evidence="7 8" id="KW-0408">Iron</keyword>
<name>A0A934MNE9_9HYPH</name>
<evidence type="ECO:0000256" key="3">
    <source>
        <dbReference type="ARBA" id="ARBA00022723"/>
    </source>
</evidence>